<feature type="domain" description="SET" evidence="17">
    <location>
        <begin position="218"/>
        <end position="335"/>
    </location>
</feature>
<dbReference type="PROSITE" id="PS50868">
    <property type="entry name" value="POST_SET"/>
    <property type="match status" value="1"/>
</dbReference>
<dbReference type="HOGENOM" id="CLU_008492_1_1_1"/>
<dbReference type="SMART" id="SM00570">
    <property type="entry name" value="AWS"/>
    <property type="match status" value="1"/>
</dbReference>
<dbReference type="Pfam" id="PF00856">
    <property type="entry name" value="SET"/>
    <property type="match status" value="1"/>
</dbReference>
<keyword evidence="9" id="KW-0949">S-adenosyl-L-methionine</keyword>
<dbReference type="InterPro" id="IPR038190">
    <property type="entry name" value="SRI_sf"/>
</dbReference>
<dbReference type="GO" id="GO:0140955">
    <property type="term" value="F:histone H3K36 trimethyltransferase activity"/>
    <property type="evidence" value="ECO:0007669"/>
    <property type="project" value="UniProtKB-EC"/>
</dbReference>
<dbReference type="InterPro" id="IPR001214">
    <property type="entry name" value="SET_dom"/>
</dbReference>
<feature type="region of interest" description="Disordered" evidence="16">
    <location>
        <begin position="755"/>
        <end position="787"/>
    </location>
</feature>
<evidence type="ECO:0000256" key="1">
    <source>
        <dbReference type="ARBA" id="ARBA00004123"/>
    </source>
</evidence>
<organism evidence="20 21">
    <name type="scientific">Laccaria amethystina LaAM-08-1</name>
    <dbReference type="NCBI Taxonomy" id="1095629"/>
    <lineage>
        <taxon>Eukaryota</taxon>
        <taxon>Fungi</taxon>
        <taxon>Dikarya</taxon>
        <taxon>Basidiomycota</taxon>
        <taxon>Agaricomycotina</taxon>
        <taxon>Agaricomycetes</taxon>
        <taxon>Agaricomycetidae</taxon>
        <taxon>Agaricales</taxon>
        <taxon>Agaricineae</taxon>
        <taxon>Hydnangiaceae</taxon>
        <taxon>Laccaria</taxon>
    </lineage>
</organism>
<evidence type="ECO:0000256" key="11">
    <source>
        <dbReference type="ARBA" id="ARBA00023163"/>
    </source>
</evidence>
<keyword evidence="11" id="KW-0804">Transcription</keyword>
<evidence type="ECO:0000256" key="13">
    <source>
        <dbReference type="ARBA" id="ARBA00030091"/>
    </source>
</evidence>
<evidence type="ECO:0000256" key="9">
    <source>
        <dbReference type="ARBA" id="ARBA00022691"/>
    </source>
</evidence>
<feature type="compositionally biased region" description="Low complexity" evidence="16">
    <location>
        <begin position="96"/>
        <end position="106"/>
    </location>
</feature>
<evidence type="ECO:0000256" key="4">
    <source>
        <dbReference type="ARBA" id="ARBA00018028"/>
    </source>
</evidence>
<dbReference type="InterPro" id="IPR013257">
    <property type="entry name" value="SRI"/>
</dbReference>
<feature type="region of interest" description="Disordered" evidence="16">
    <location>
        <begin position="586"/>
        <end position="608"/>
    </location>
</feature>
<evidence type="ECO:0000313" key="20">
    <source>
        <dbReference type="EMBL" id="KIK09571.1"/>
    </source>
</evidence>
<evidence type="ECO:0000256" key="12">
    <source>
        <dbReference type="ARBA" id="ARBA00023242"/>
    </source>
</evidence>
<dbReference type="EC" id="2.1.1.359" evidence="3"/>
<dbReference type="Proteomes" id="UP000054477">
    <property type="component" value="Unassembled WGS sequence"/>
</dbReference>
<dbReference type="InterPro" id="IPR046341">
    <property type="entry name" value="SET_dom_sf"/>
</dbReference>
<dbReference type="GO" id="GO:0006355">
    <property type="term" value="P:regulation of DNA-templated transcription"/>
    <property type="evidence" value="ECO:0007669"/>
    <property type="project" value="InterPro"/>
</dbReference>
<comment type="subcellular location">
    <subcellularLocation>
        <location evidence="2">Chromosome</location>
    </subcellularLocation>
    <subcellularLocation>
        <location evidence="1">Nucleus</location>
    </subcellularLocation>
</comment>
<dbReference type="CDD" id="cd19172">
    <property type="entry name" value="SET_SETD2"/>
    <property type="match status" value="1"/>
</dbReference>
<dbReference type="GO" id="GO:0032259">
    <property type="term" value="P:methylation"/>
    <property type="evidence" value="ECO:0007669"/>
    <property type="project" value="UniProtKB-KW"/>
</dbReference>
<dbReference type="GO" id="GO:0005634">
    <property type="term" value="C:nucleus"/>
    <property type="evidence" value="ECO:0007669"/>
    <property type="project" value="UniProtKB-SubCell"/>
</dbReference>
<evidence type="ECO:0000259" key="19">
    <source>
        <dbReference type="PROSITE" id="PS51215"/>
    </source>
</evidence>
<keyword evidence="15" id="KW-0175">Coiled coil</keyword>
<evidence type="ECO:0000259" key="18">
    <source>
        <dbReference type="PROSITE" id="PS50868"/>
    </source>
</evidence>
<evidence type="ECO:0000256" key="16">
    <source>
        <dbReference type="SAM" id="MobiDB-lite"/>
    </source>
</evidence>
<evidence type="ECO:0000259" key="17">
    <source>
        <dbReference type="PROSITE" id="PS50280"/>
    </source>
</evidence>
<evidence type="ECO:0000256" key="15">
    <source>
        <dbReference type="SAM" id="Coils"/>
    </source>
</evidence>
<keyword evidence="5" id="KW-0158">Chromosome</keyword>
<evidence type="ECO:0000256" key="2">
    <source>
        <dbReference type="ARBA" id="ARBA00004286"/>
    </source>
</evidence>
<dbReference type="Gene3D" id="1.10.1740.100">
    <property type="entry name" value="Set2, Rpb1 interacting domain"/>
    <property type="match status" value="1"/>
</dbReference>
<keyword evidence="12" id="KW-0539">Nucleus</keyword>
<feature type="coiled-coil region" evidence="15">
    <location>
        <begin position="614"/>
        <end position="659"/>
    </location>
</feature>
<evidence type="ECO:0000256" key="6">
    <source>
        <dbReference type="ARBA" id="ARBA00022491"/>
    </source>
</evidence>
<dbReference type="Gene3D" id="2.170.270.10">
    <property type="entry name" value="SET domain"/>
    <property type="match status" value="1"/>
</dbReference>
<feature type="region of interest" description="Disordered" evidence="16">
    <location>
        <begin position="67"/>
        <end position="129"/>
    </location>
</feature>
<name>A0A0C9XX68_9AGAR</name>
<dbReference type="InterPro" id="IPR044437">
    <property type="entry name" value="SETD2/Set2_SET"/>
</dbReference>
<dbReference type="InterPro" id="IPR050777">
    <property type="entry name" value="SET2_Histone-Lys_MeTrsfase"/>
</dbReference>
<keyword evidence="21" id="KW-1185">Reference proteome</keyword>
<sequence>MSKMRSMAKQSQSLSSSVASKQVSDLSPPPTVEDVDATPLPSFSLSTGPAMNLDVKMEFNVKADMDASPASHPTLVADTLPKKFKPSPTPTPPPSTTNGTPTKTSASPPPTPVTNLRKPSSPGPQLIGDLPIARTDALNTFNEISANNYQNKSLGRSREVLESMTCDCVYEHGVDSHDKACGPYSDCINRLTQVECLLEDCRCRSYCQNQRFQKREYANIEIVLTEKKGFGLRAEEELPKDTFIYEYVGDVVNPTNFKKRMREYALEGIQHFYFMMLQKDEFIDATKGGGIGRFANHSCSPNCYVAKWTIGHHVRMGIFAKRDIKQYEELTFNYNVDRYGHQAQTCYCGEPNCVGFIGGKTQTDIVTIDDLYLDALGITDEQDLMALKGTKKKKGKKIDDPDFMPTMKPIVEKDVPKVVQAIRQTQSRKVLYKLLTRIKITEDQAALRQIMRLRGYTLMKNVLDDYPADIDLILLSLECMTTWPLLNKNKVIDSRVTEPVKLCTELDNAAVKEIAQKLLEHWESLPLYNRIPKRVKKDDEDEFPAPIILANDDNHIHDAKRIKSDVDHTFRDYPSTRILPLSRFERGLPSYQPPKRVQPPPPPQIGQDVSKAKREEAQAIIAAAAESAAKEEEAAAVAVAEAKAKAQAAEERAARKKAKTPKKVLTPEEKEANKEKRLLKLVGAVVVKCMSKYAKSLNHDLFKKHAKELTQVIAEKEKKSSSYREGTLDALSEEKISKIKKFAKEYIAKILRKLDKSGKHDRPSSSSTVQTTPSTSMATPNSADGDVIMDVLPMSVEEAMDMNPDSASEGEGEEEEDEGQNGVVTPAEPSRPSTPMHPLPSDLFTGPMDVVEVVQPVDPRRRPSLEGLSR</sequence>
<feature type="region of interest" description="Disordered" evidence="16">
    <location>
        <begin position="1"/>
        <end position="50"/>
    </location>
</feature>
<gene>
    <name evidence="20" type="ORF">K443DRAFT_671470</name>
</gene>
<reference evidence="20 21" key="1">
    <citation type="submission" date="2014-04" db="EMBL/GenBank/DDBJ databases">
        <authorList>
            <consortium name="DOE Joint Genome Institute"/>
            <person name="Kuo A."/>
            <person name="Kohler A."/>
            <person name="Nagy L.G."/>
            <person name="Floudas D."/>
            <person name="Copeland A."/>
            <person name="Barry K.W."/>
            <person name="Cichocki N."/>
            <person name="Veneault-Fourrey C."/>
            <person name="LaButti K."/>
            <person name="Lindquist E.A."/>
            <person name="Lipzen A."/>
            <person name="Lundell T."/>
            <person name="Morin E."/>
            <person name="Murat C."/>
            <person name="Sun H."/>
            <person name="Tunlid A."/>
            <person name="Henrissat B."/>
            <person name="Grigoriev I.V."/>
            <person name="Hibbett D.S."/>
            <person name="Martin F."/>
            <person name="Nordberg H.P."/>
            <person name="Cantor M.N."/>
            <person name="Hua S.X."/>
        </authorList>
    </citation>
    <scope>NUCLEOTIDE SEQUENCE [LARGE SCALE GENOMIC DNA]</scope>
    <source>
        <strain evidence="20 21">LaAM-08-1</strain>
    </source>
</reference>
<dbReference type="EMBL" id="KN838538">
    <property type="protein sequence ID" value="KIK09571.1"/>
    <property type="molecule type" value="Genomic_DNA"/>
</dbReference>
<evidence type="ECO:0000256" key="8">
    <source>
        <dbReference type="ARBA" id="ARBA00022679"/>
    </source>
</evidence>
<feature type="compositionally biased region" description="Low complexity" evidence="16">
    <location>
        <begin position="7"/>
        <end position="26"/>
    </location>
</feature>
<accession>A0A0C9XX68</accession>
<feature type="compositionally biased region" description="Low complexity" evidence="16">
    <location>
        <begin position="764"/>
        <end position="776"/>
    </location>
</feature>
<dbReference type="SUPFAM" id="SSF82199">
    <property type="entry name" value="SET domain"/>
    <property type="match status" value="1"/>
</dbReference>
<evidence type="ECO:0000256" key="10">
    <source>
        <dbReference type="ARBA" id="ARBA00023015"/>
    </source>
</evidence>
<dbReference type="InterPro" id="IPR025788">
    <property type="entry name" value="Set2_fungi"/>
</dbReference>
<proteinExistence type="predicted"/>
<evidence type="ECO:0000256" key="14">
    <source>
        <dbReference type="ARBA" id="ARBA00047545"/>
    </source>
</evidence>
<evidence type="ECO:0000256" key="3">
    <source>
        <dbReference type="ARBA" id="ARBA00012178"/>
    </source>
</evidence>
<dbReference type="SMART" id="SM00317">
    <property type="entry name" value="SET"/>
    <property type="match status" value="1"/>
</dbReference>
<dbReference type="PANTHER" id="PTHR22884">
    <property type="entry name" value="SET DOMAIN PROTEINS"/>
    <property type="match status" value="1"/>
</dbReference>
<feature type="compositionally biased region" description="Acidic residues" evidence="16">
    <location>
        <begin position="808"/>
        <end position="819"/>
    </location>
</feature>
<dbReference type="Pfam" id="PF08236">
    <property type="entry name" value="SRI"/>
    <property type="match status" value="1"/>
</dbReference>
<comment type="catalytic activity">
    <reaction evidence="14">
        <text>L-lysyl(36)-[histone H3] + 3 S-adenosyl-L-methionine = N(6),N(6),N(6)-trimethyl-L-lysyl(36)-[histone H3] + 3 S-adenosyl-L-homocysteine + 3 H(+)</text>
        <dbReference type="Rhea" id="RHEA:60324"/>
        <dbReference type="Rhea" id="RHEA-COMP:9785"/>
        <dbReference type="Rhea" id="RHEA-COMP:15536"/>
        <dbReference type="ChEBI" id="CHEBI:15378"/>
        <dbReference type="ChEBI" id="CHEBI:29969"/>
        <dbReference type="ChEBI" id="CHEBI:57856"/>
        <dbReference type="ChEBI" id="CHEBI:59789"/>
        <dbReference type="ChEBI" id="CHEBI:61961"/>
        <dbReference type="EC" id="2.1.1.359"/>
    </reaction>
</comment>
<dbReference type="OrthoDB" id="422362at2759"/>
<protein>
    <recommendedName>
        <fullName evidence="4">Histone-lysine N-methyltransferase, H3 lysine-36 specific</fullName>
        <ecNumber evidence="3">2.1.1.359</ecNumber>
    </recommendedName>
    <alternativeName>
        <fullName evidence="13">SET domain-containing protein 2</fullName>
    </alternativeName>
</protein>
<reference evidence="21" key="2">
    <citation type="submission" date="2015-01" db="EMBL/GenBank/DDBJ databases">
        <title>Evolutionary Origins and Diversification of the Mycorrhizal Mutualists.</title>
        <authorList>
            <consortium name="DOE Joint Genome Institute"/>
            <consortium name="Mycorrhizal Genomics Consortium"/>
            <person name="Kohler A."/>
            <person name="Kuo A."/>
            <person name="Nagy L.G."/>
            <person name="Floudas D."/>
            <person name="Copeland A."/>
            <person name="Barry K.W."/>
            <person name="Cichocki N."/>
            <person name="Veneault-Fourrey C."/>
            <person name="LaButti K."/>
            <person name="Lindquist E.A."/>
            <person name="Lipzen A."/>
            <person name="Lundell T."/>
            <person name="Morin E."/>
            <person name="Murat C."/>
            <person name="Riley R."/>
            <person name="Ohm R."/>
            <person name="Sun H."/>
            <person name="Tunlid A."/>
            <person name="Henrissat B."/>
            <person name="Grigoriev I.V."/>
            <person name="Hibbett D.S."/>
            <person name="Martin F."/>
        </authorList>
    </citation>
    <scope>NUCLEOTIDE SEQUENCE [LARGE SCALE GENOMIC DNA]</scope>
    <source>
        <strain evidence="21">LaAM-08-1</strain>
    </source>
</reference>
<feature type="compositionally biased region" description="Basic and acidic residues" evidence="16">
    <location>
        <begin position="858"/>
        <end position="870"/>
    </location>
</feature>
<feature type="domain" description="AWS" evidence="19">
    <location>
        <begin position="161"/>
        <end position="216"/>
    </location>
</feature>
<evidence type="ECO:0000256" key="5">
    <source>
        <dbReference type="ARBA" id="ARBA00022454"/>
    </source>
</evidence>
<evidence type="ECO:0000313" key="21">
    <source>
        <dbReference type="Proteomes" id="UP000054477"/>
    </source>
</evidence>
<dbReference type="GO" id="GO:0005694">
    <property type="term" value="C:chromosome"/>
    <property type="evidence" value="ECO:0007669"/>
    <property type="project" value="UniProtKB-SubCell"/>
</dbReference>
<keyword evidence="8" id="KW-0808">Transferase</keyword>
<dbReference type="AlphaFoldDB" id="A0A0C9XX68"/>
<dbReference type="InterPro" id="IPR006560">
    <property type="entry name" value="AWS_dom"/>
</dbReference>
<evidence type="ECO:0000256" key="7">
    <source>
        <dbReference type="ARBA" id="ARBA00022603"/>
    </source>
</evidence>
<dbReference type="STRING" id="1095629.A0A0C9XX68"/>
<keyword evidence="10" id="KW-0805">Transcription regulation</keyword>
<dbReference type="InterPro" id="IPR003616">
    <property type="entry name" value="Post-SET_dom"/>
</dbReference>
<dbReference type="PROSITE" id="PS50280">
    <property type="entry name" value="SET"/>
    <property type="match status" value="1"/>
</dbReference>
<dbReference type="SMART" id="SM00508">
    <property type="entry name" value="PostSET"/>
    <property type="match status" value="1"/>
</dbReference>
<dbReference type="Pfam" id="PF17907">
    <property type="entry name" value="AWS"/>
    <property type="match status" value="1"/>
</dbReference>
<dbReference type="PROSITE" id="PS51215">
    <property type="entry name" value="AWS"/>
    <property type="match status" value="1"/>
</dbReference>
<feature type="domain" description="Post-SET" evidence="18">
    <location>
        <begin position="342"/>
        <end position="358"/>
    </location>
</feature>
<keyword evidence="6" id="KW-0678">Repressor</keyword>
<dbReference type="PROSITE" id="PS51568">
    <property type="entry name" value="SAM_MT43_SET2_1"/>
    <property type="match status" value="1"/>
</dbReference>
<feature type="region of interest" description="Disordered" evidence="16">
    <location>
        <begin position="802"/>
        <end position="870"/>
    </location>
</feature>
<keyword evidence="7" id="KW-0489">Methyltransferase</keyword>